<evidence type="ECO:0000256" key="2">
    <source>
        <dbReference type="ARBA" id="ARBA00022692"/>
    </source>
</evidence>
<feature type="region of interest" description="Disordered" evidence="5">
    <location>
        <begin position="268"/>
        <end position="287"/>
    </location>
</feature>
<evidence type="ECO:0000256" key="1">
    <source>
        <dbReference type="ARBA" id="ARBA00004141"/>
    </source>
</evidence>
<dbReference type="GO" id="GO:0022857">
    <property type="term" value="F:transmembrane transporter activity"/>
    <property type="evidence" value="ECO:0007669"/>
    <property type="project" value="InterPro"/>
</dbReference>
<evidence type="ECO:0000313" key="8">
    <source>
        <dbReference type="Proteomes" id="UP001177140"/>
    </source>
</evidence>
<gene>
    <name evidence="7" type="ORF">MKW94_023316</name>
</gene>
<reference evidence="7" key="1">
    <citation type="submission" date="2022-03" db="EMBL/GenBank/DDBJ databases">
        <title>A functionally conserved STORR gene fusion in Papaver species that diverged 16.8 million years ago.</title>
        <authorList>
            <person name="Catania T."/>
        </authorList>
    </citation>
    <scope>NUCLEOTIDE SEQUENCE</scope>
    <source>
        <strain evidence="7">S-191538</strain>
    </source>
</reference>
<dbReference type="Proteomes" id="UP001177140">
    <property type="component" value="Unassembled WGS sequence"/>
</dbReference>
<protein>
    <recommendedName>
        <fullName evidence="9">WAT1-related protein</fullName>
    </recommendedName>
</protein>
<dbReference type="InterPro" id="IPR030184">
    <property type="entry name" value="WAT1-related"/>
</dbReference>
<dbReference type="PANTHER" id="PTHR31218">
    <property type="entry name" value="WAT1-RELATED PROTEIN"/>
    <property type="match status" value="1"/>
</dbReference>
<feature type="transmembrane region" description="Helical" evidence="6">
    <location>
        <begin position="238"/>
        <end position="261"/>
    </location>
</feature>
<keyword evidence="2 6" id="KW-0812">Transmembrane</keyword>
<name>A0AA41VIY1_PAPNU</name>
<feature type="transmembrane region" description="Helical" evidence="6">
    <location>
        <begin position="100"/>
        <end position="118"/>
    </location>
</feature>
<feature type="compositionally biased region" description="Polar residues" evidence="5">
    <location>
        <begin position="269"/>
        <end position="287"/>
    </location>
</feature>
<sequence>MAVKLCKSWRTYCRIFKPHLQMVLAHMCFTFLYFITEAAFDPEMNPHVYVTYRHVVSGLVPKLTLALSAEIFSLSFIGICLTLNMYFLSMKYTSPTFTASMINTVASLTLVIAVALRLEVLDIRTSRGMAKNLGTAVSFAGVLTMTPFKGPAAITLKKYPAQLSLTTWMSILGAAQSAVFTAFVEHRPKAWAIGINVDLWAIIYAGVVCSGMIIYVQLWCTEQKGPVFVTMFDLLSTVMVAVVAYFVLGGVIIIAGLYMVLWSKEGDNEPQTDSQVLKNPSKNFLNA</sequence>
<evidence type="ECO:0000256" key="4">
    <source>
        <dbReference type="ARBA" id="ARBA00023136"/>
    </source>
</evidence>
<dbReference type="AlphaFoldDB" id="A0AA41VIY1"/>
<organism evidence="7 8">
    <name type="scientific">Papaver nudicaule</name>
    <name type="common">Iceland poppy</name>
    <dbReference type="NCBI Taxonomy" id="74823"/>
    <lineage>
        <taxon>Eukaryota</taxon>
        <taxon>Viridiplantae</taxon>
        <taxon>Streptophyta</taxon>
        <taxon>Embryophyta</taxon>
        <taxon>Tracheophyta</taxon>
        <taxon>Spermatophyta</taxon>
        <taxon>Magnoliopsida</taxon>
        <taxon>Ranunculales</taxon>
        <taxon>Papaveraceae</taxon>
        <taxon>Papaveroideae</taxon>
        <taxon>Papaver</taxon>
    </lineage>
</organism>
<keyword evidence="4 6" id="KW-0472">Membrane</keyword>
<dbReference type="SUPFAM" id="SSF103481">
    <property type="entry name" value="Multidrug resistance efflux transporter EmrE"/>
    <property type="match status" value="1"/>
</dbReference>
<dbReference type="InterPro" id="IPR037185">
    <property type="entry name" value="EmrE-like"/>
</dbReference>
<feature type="transmembrane region" description="Helical" evidence="6">
    <location>
        <begin position="165"/>
        <end position="185"/>
    </location>
</feature>
<comment type="caution">
    <text evidence="7">The sequence shown here is derived from an EMBL/GenBank/DDBJ whole genome shotgun (WGS) entry which is preliminary data.</text>
</comment>
<evidence type="ECO:0000256" key="6">
    <source>
        <dbReference type="SAM" id="Phobius"/>
    </source>
</evidence>
<accession>A0AA41VIY1</accession>
<feature type="transmembrane region" description="Helical" evidence="6">
    <location>
        <begin position="65"/>
        <end position="88"/>
    </location>
</feature>
<keyword evidence="3 6" id="KW-1133">Transmembrane helix</keyword>
<evidence type="ECO:0008006" key="9">
    <source>
        <dbReference type="Google" id="ProtNLM"/>
    </source>
</evidence>
<dbReference type="EMBL" id="JAJJMA010231441">
    <property type="protein sequence ID" value="MCL7042108.1"/>
    <property type="molecule type" value="Genomic_DNA"/>
</dbReference>
<comment type="subcellular location">
    <subcellularLocation>
        <location evidence="1">Membrane</location>
        <topology evidence="1">Multi-pass membrane protein</topology>
    </subcellularLocation>
</comment>
<evidence type="ECO:0000256" key="5">
    <source>
        <dbReference type="SAM" id="MobiDB-lite"/>
    </source>
</evidence>
<evidence type="ECO:0000313" key="7">
    <source>
        <dbReference type="EMBL" id="MCL7042108.1"/>
    </source>
</evidence>
<keyword evidence="8" id="KW-1185">Reference proteome</keyword>
<dbReference type="GO" id="GO:0016020">
    <property type="term" value="C:membrane"/>
    <property type="evidence" value="ECO:0007669"/>
    <property type="project" value="InterPro"/>
</dbReference>
<feature type="transmembrane region" description="Helical" evidence="6">
    <location>
        <begin position="197"/>
        <end position="218"/>
    </location>
</feature>
<proteinExistence type="predicted"/>
<evidence type="ECO:0000256" key="3">
    <source>
        <dbReference type="ARBA" id="ARBA00022989"/>
    </source>
</evidence>